<gene>
    <name evidence="1" type="ORF">C3747_342g15</name>
</gene>
<dbReference type="VEuPathDB" id="TriTrypDB:BCY84_10816"/>
<dbReference type="VEuPathDB" id="TriTrypDB:TcCLB.507641.40"/>
<dbReference type="VEuPathDB" id="TriTrypDB:C4B63_48g120"/>
<organism evidence="1 2">
    <name type="scientific">Trypanosoma cruzi</name>
    <dbReference type="NCBI Taxonomy" id="5693"/>
    <lineage>
        <taxon>Eukaryota</taxon>
        <taxon>Discoba</taxon>
        <taxon>Euglenozoa</taxon>
        <taxon>Kinetoplastea</taxon>
        <taxon>Metakinetoplastina</taxon>
        <taxon>Trypanosomatida</taxon>
        <taxon>Trypanosomatidae</taxon>
        <taxon>Trypanosoma</taxon>
        <taxon>Schizotrypanum</taxon>
    </lineage>
</organism>
<dbReference type="EMBL" id="PRFC01000342">
    <property type="protein sequence ID" value="PWU91344.1"/>
    <property type="molecule type" value="Genomic_DNA"/>
</dbReference>
<dbReference type="AlphaFoldDB" id="A0A2V2V500"/>
<reference evidence="1 2" key="1">
    <citation type="journal article" date="2018" name="Microb. Genom.">
        <title>Expanding an expanded genome: long-read sequencing of Trypanosoma cruzi.</title>
        <authorList>
            <person name="Berna L."/>
            <person name="Rodriguez M."/>
            <person name="Chiribao M.L."/>
            <person name="Parodi-Talice A."/>
            <person name="Pita S."/>
            <person name="Rijo G."/>
            <person name="Alvarez-Valin F."/>
            <person name="Robello C."/>
        </authorList>
    </citation>
    <scope>NUCLEOTIDE SEQUENCE [LARGE SCALE GENOMIC DNA]</scope>
    <source>
        <strain evidence="1 2">TCC</strain>
    </source>
</reference>
<dbReference type="VEuPathDB" id="TriTrypDB:TCDM_03179"/>
<dbReference type="VEuPathDB" id="TriTrypDB:TcBrA4_0016780"/>
<dbReference type="VEuPathDB" id="TriTrypDB:TcG_05085"/>
<accession>A0A2V2V500</accession>
<dbReference type="VEuPathDB" id="TriTrypDB:TcCLB.509729.10"/>
<name>A0A2V2V500_TRYCR</name>
<comment type="caution">
    <text evidence="1">The sequence shown here is derived from an EMBL/GenBank/DDBJ whole genome shotgun (WGS) entry which is preliminary data.</text>
</comment>
<evidence type="ECO:0000313" key="2">
    <source>
        <dbReference type="Proteomes" id="UP000246078"/>
    </source>
</evidence>
<protein>
    <submittedName>
        <fullName evidence="1">Uncharacterized protein</fullName>
    </submittedName>
</protein>
<dbReference type="VEuPathDB" id="TriTrypDB:ECC02_001851"/>
<dbReference type="VEuPathDB" id="TriTrypDB:TCSYLVIO_004947"/>
<dbReference type="VEuPathDB" id="TriTrypDB:TcCL_NonESM09355"/>
<dbReference type="Proteomes" id="UP000246078">
    <property type="component" value="Unassembled WGS sequence"/>
</dbReference>
<proteinExistence type="predicted"/>
<dbReference type="VEuPathDB" id="TriTrypDB:C3747_342g15"/>
<evidence type="ECO:0000313" key="1">
    <source>
        <dbReference type="EMBL" id="PWU91344.1"/>
    </source>
</evidence>
<sequence length="236" mass="26295">MLIIGGCGDVGGSMHEPSLALPYLVEEKQKLQQCCFSFQITCERMIFQDFLQQNVLSLFCLLLWERLCKFVVQVNVAWLDEVQHGILLKEKHLSVHDAVNILLAEALCCDESIVQAETVRCASRVLVGQMGKTDWTGLRLLPELYRLATAGDACFMAWCKRLQQVAGDDTTAPVAGGVLEVFERVMPALLRALRSAEKGTTPTLCWQCRGRCGWSNTTVAETCGDERGWPMPLQNL</sequence>
<dbReference type="VEuPathDB" id="TriTrypDB:Tc_MARK_3695"/>